<sequence length="100" mass="11199">MLCAIERHSPNEYIATGSMLPPNVTTGASFIGVLQTIYGFWFYATSKHRDPNSTNVSPLPPFQSFPCLFGNSPANMLQSLDQTILNPIKLFRLKPQLKRN</sequence>
<proteinExistence type="predicted"/>
<feature type="transmembrane region" description="Helical" evidence="1">
    <location>
        <begin position="27"/>
        <end position="44"/>
    </location>
</feature>
<evidence type="ECO:0000256" key="1">
    <source>
        <dbReference type="SAM" id="Phobius"/>
    </source>
</evidence>
<keyword evidence="1" id="KW-0812">Transmembrane</keyword>
<evidence type="ECO:0000313" key="2">
    <source>
        <dbReference type="EMBL" id="GBN89413.1"/>
    </source>
</evidence>
<protein>
    <submittedName>
        <fullName evidence="2">Uncharacterized protein</fullName>
    </submittedName>
</protein>
<organism evidence="2 3">
    <name type="scientific">Araneus ventricosus</name>
    <name type="common">Orbweaver spider</name>
    <name type="synonym">Epeira ventricosa</name>
    <dbReference type="NCBI Taxonomy" id="182803"/>
    <lineage>
        <taxon>Eukaryota</taxon>
        <taxon>Metazoa</taxon>
        <taxon>Ecdysozoa</taxon>
        <taxon>Arthropoda</taxon>
        <taxon>Chelicerata</taxon>
        <taxon>Arachnida</taxon>
        <taxon>Araneae</taxon>
        <taxon>Araneomorphae</taxon>
        <taxon>Entelegynae</taxon>
        <taxon>Araneoidea</taxon>
        <taxon>Araneidae</taxon>
        <taxon>Araneus</taxon>
    </lineage>
</organism>
<name>A0A4Y2SNX6_ARAVE</name>
<dbReference type="EMBL" id="BGPR01022769">
    <property type="protein sequence ID" value="GBN89413.1"/>
    <property type="molecule type" value="Genomic_DNA"/>
</dbReference>
<gene>
    <name evidence="2" type="ORF">AVEN_148121_1</name>
</gene>
<dbReference type="AlphaFoldDB" id="A0A4Y2SNX6"/>
<keyword evidence="1" id="KW-0472">Membrane</keyword>
<keyword evidence="1" id="KW-1133">Transmembrane helix</keyword>
<comment type="caution">
    <text evidence="2">The sequence shown here is derived from an EMBL/GenBank/DDBJ whole genome shotgun (WGS) entry which is preliminary data.</text>
</comment>
<keyword evidence="3" id="KW-1185">Reference proteome</keyword>
<accession>A0A4Y2SNX6</accession>
<evidence type="ECO:0000313" key="3">
    <source>
        <dbReference type="Proteomes" id="UP000499080"/>
    </source>
</evidence>
<reference evidence="2 3" key="1">
    <citation type="journal article" date="2019" name="Sci. Rep.">
        <title>Orb-weaving spider Araneus ventricosus genome elucidates the spidroin gene catalogue.</title>
        <authorList>
            <person name="Kono N."/>
            <person name="Nakamura H."/>
            <person name="Ohtoshi R."/>
            <person name="Moran D.A.P."/>
            <person name="Shinohara A."/>
            <person name="Yoshida Y."/>
            <person name="Fujiwara M."/>
            <person name="Mori M."/>
            <person name="Tomita M."/>
            <person name="Arakawa K."/>
        </authorList>
    </citation>
    <scope>NUCLEOTIDE SEQUENCE [LARGE SCALE GENOMIC DNA]</scope>
</reference>
<dbReference type="Proteomes" id="UP000499080">
    <property type="component" value="Unassembled WGS sequence"/>
</dbReference>